<dbReference type="Pfam" id="PF11563">
    <property type="entry name" value="Protoglobin"/>
    <property type="match status" value="1"/>
</dbReference>
<dbReference type="SUPFAM" id="SSF46458">
    <property type="entry name" value="Globin-like"/>
    <property type="match status" value="1"/>
</dbReference>
<dbReference type="AlphaFoldDB" id="A0A1H1JP11"/>
<dbReference type="InterPro" id="IPR012292">
    <property type="entry name" value="Globin/Proto"/>
</dbReference>
<keyword evidence="3" id="KW-0378">Hydrolase</keyword>
<dbReference type="PANTHER" id="PTHR43798:SF33">
    <property type="entry name" value="HYDROLASE, PUTATIVE (AFU_ORTHOLOGUE AFUA_2G14860)-RELATED"/>
    <property type="match status" value="1"/>
</dbReference>
<evidence type="ECO:0000313" key="4">
    <source>
        <dbReference type="Proteomes" id="UP000183487"/>
    </source>
</evidence>
<sequence length="536" mass="60133">MFTDTHRRKLDPREETFLVDSGSDGLQIFLRYLPPQNPAGRSPVLYLHGATFPSALSVAYRFEGRSWRDALSAAGLDVWALDFLGFGGSDRFPQMDDDADAGQPLSLAACAVGQVEAAVHFILERSRCARVSLITHSWGSMPAGIFACHHPTQVDRVVMFAPLACRQGPRYMPRPTLPAWKFVTNEDQYDRFVEDVPPGESPVLSREDFAVWAEAYLDSDPGSRDRAPPAVMTPTGPLVEILRAWHGELAWAPQAIVAPVAIIRGSWDGVSSESDAQWLFDHLVRAAERRIITISRGTHLMHLEQMRTALWQESIAFLAGSITVRPTGHTSGETMMQDHHESKDIPGYNPGTDQVAKSPITLDELKDLKATCLFSDEDMVYLRLSYDVLKDQAENLVTMWRGIIAQHVHLASYSFDRETGEPDKEYGAAVGKRFAQWVLDTARAEYDQEWLDYQYEIGLRHHRAKKNVTDNANTAAHIRGRDIIGFAAATVAPMRPYLEKGGHSPDVVQRMQEAWWKSMILQVTLWSQPYMNPGDF</sequence>
<dbReference type="RefSeq" id="WP_083380217.1">
    <property type="nucleotide sequence ID" value="NZ_FNKP01000003.1"/>
</dbReference>
<organism evidence="3 4">
    <name type="scientific">Paraburkholderia fungorum</name>
    <dbReference type="NCBI Taxonomy" id="134537"/>
    <lineage>
        <taxon>Bacteria</taxon>
        <taxon>Pseudomonadati</taxon>
        <taxon>Pseudomonadota</taxon>
        <taxon>Betaproteobacteria</taxon>
        <taxon>Burkholderiales</taxon>
        <taxon>Burkholderiaceae</taxon>
        <taxon>Paraburkholderia</taxon>
    </lineage>
</organism>
<dbReference type="Gene3D" id="1.10.490.10">
    <property type="entry name" value="Globins"/>
    <property type="match status" value="1"/>
</dbReference>
<evidence type="ECO:0000313" key="3">
    <source>
        <dbReference type="EMBL" id="SDR51405.1"/>
    </source>
</evidence>
<protein>
    <submittedName>
        <fullName evidence="3">Lysophospholipase, alpha-beta hydrolase superfamily</fullName>
    </submittedName>
</protein>
<dbReference type="InterPro" id="IPR050266">
    <property type="entry name" value="AB_hydrolase_sf"/>
</dbReference>
<dbReference type="EMBL" id="FNKP01000003">
    <property type="protein sequence ID" value="SDR51405.1"/>
    <property type="molecule type" value="Genomic_DNA"/>
</dbReference>
<dbReference type="GO" id="GO:0016020">
    <property type="term" value="C:membrane"/>
    <property type="evidence" value="ECO:0007669"/>
    <property type="project" value="TreeGrafter"/>
</dbReference>
<dbReference type="InterPro" id="IPR044398">
    <property type="entry name" value="Globin-sensor_dom"/>
</dbReference>
<evidence type="ECO:0000259" key="1">
    <source>
        <dbReference type="Pfam" id="PF00561"/>
    </source>
</evidence>
<gene>
    <name evidence="3" type="ORF">SAMN05443245_6919</name>
</gene>
<dbReference type="InterPro" id="IPR029058">
    <property type="entry name" value="AB_hydrolase_fold"/>
</dbReference>
<dbReference type="OrthoDB" id="9780134at2"/>
<dbReference type="InterPro" id="IPR000073">
    <property type="entry name" value="AB_hydrolase_1"/>
</dbReference>
<reference evidence="4" key="1">
    <citation type="submission" date="2016-10" db="EMBL/GenBank/DDBJ databases">
        <authorList>
            <person name="Varghese N."/>
        </authorList>
    </citation>
    <scope>NUCLEOTIDE SEQUENCE [LARGE SCALE GENOMIC DNA]</scope>
    <source>
        <strain evidence="4">GAS106B</strain>
    </source>
</reference>
<dbReference type="GO" id="GO:0020037">
    <property type="term" value="F:heme binding"/>
    <property type="evidence" value="ECO:0007669"/>
    <property type="project" value="InterPro"/>
</dbReference>
<name>A0A1H1JP11_9BURK</name>
<feature type="domain" description="AB hydrolase-1" evidence="1">
    <location>
        <begin position="43"/>
        <end position="286"/>
    </location>
</feature>
<dbReference type="InterPro" id="IPR009050">
    <property type="entry name" value="Globin-like_sf"/>
</dbReference>
<dbReference type="Pfam" id="PF00561">
    <property type="entry name" value="Abhydrolase_1"/>
    <property type="match status" value="1"/>
</dbReference>
<dbReference type="SUPFAM" id="SSF53474">
    <property type="entry name" value="alpha/beta-Hydrolases"/>
    <property type="match status" value="1"/>
</dbReference>
<dbReference type="Proteomes" id="UP000183487">
    <property type="component" value="Unassembled WGS sequence"/>
</dbReference>
<dbReference type="Gene3D" id="3.40.50.1820">
    <property type="entry name" value="alpha/beta hydrolase"/>
    <property type="match status" value="1"/>
</dbReference>
<evidence type="ECO:0000259" key="2">
    <source>
        <dbReference type="Pfam" id="PF11563"/>
    </source>
</evidence>
<dbReference type="GO" id="GO:0019825">
    <property type="term" value="F:oxygen binding"/>
    <property type="evidence" value="ECO:0007669"/>
    <property type="project" value="InterPro"/>
</dbReference>
<feature type="domain" description="Globin-sensor" evidence="2">
    <location>
        <begin position="363"/>
        <end position="533"/>
    </location>
</feature>
<proteinExistence type="predicted"/>
<accession>A0A1H1JP11</accession>
<keyword evidence="4" id="KW-1185">Reference proteome</keyword>
<dbReference type="PANTHER" id="PTHR43798">
    <property type="entry name" value="MONOACYLGLYCEROL LIPASE"/>
    <property type="match status" value="1"/>
</dbReference>
<dbReference type="GO" id="GO:0016787">
    <property type="term" value="F:hydrolase activity"/>
    <property type="evidence" value="ECO:0007669"/>
    <property type="project" value="UniProtKB-KW"/>
</dbReference>